<dbReference type="Gene3D" id="3.30.390.110">
    <property type="match status" value="1"/>
</dbReference>
<feature type="non-terminal residue" evidence="7">
    <location>
        <position position="137"/>
    </location>
</feature>
<dbReference type="GO" id="GO:1990904">
    <property type="term" value="C:ribonucleoprotein complex"/>
    <property type="evidence" value="ECO:0007669"/>
    <property type="project" value="UniProtKB-KW"/>
</dbReference>
<accession>A0AAN4Z0E6</accession>
<dbReference type="GO" id="GO:0003735">
    <property type="term" value="F:structural constituent of ribosome"/>
    <property type="evidence" value="ECO:0007669"/>
    <property type="project" value="InterPro"/>
</dbReference>
<evidence type="ECO:0000256" key="3">
    <source>
        <dbReference type="ARBA" id="ARBA00023274"/>
    </source>
</evidence>
<evidence type="ECO:0000256" key="2">
    <source>
        <dbReference type="ARBA" id="ARBA00022980"/>
    </source>
</evidence>
<dbReference type="EMBL" id="BTRK01000001">
    <property type="protein sequence ID" value="GMR31029.1"/>
    <property type="molecule type" value="Genomic_DNA"/>
</dbReference>
<evidence type="ECO:0000259" key="6">
    <source>
        <dbReference type="Pfam" id="PF01778"/>
    </source>
</evidence>
<reference evidence="8" key="1">
    <citation type="submission" date="2022-10" db="EMBL/GenBank/DDBJ databases">
        <title>Genome assembly of Pristionchus species.</title>
        <authorList>
            <person name="Yoshida K."/>
            <person name="Sommer R.J."/>
        </authorList>
    </citation>
    <scope>NUCLEOTIDE SEQUENCE [LARGE SCALE GENOMIC DNA]</scope>
    <source>
        <strain evidence="8">RS5460</strain>
    </source>
</reference>
<protein>
    <recommendedName>
        <fullName evidence="4">Large ribosomal subunit protein eL28</fullName>
    </recommendedName>
    <alternativeName>
        <fullName evidence="5">60S ribosomal protein L28</fullName>
    </alternativeName>
</protein>
<dbReference type="Proteomes" id="UP001328107">
    <property type="component" value="Unassembled WGS sequence"/>
</dbReference>
<dbReference type="FunFam" id="3.30.390.110:FF:000005">
    <property type="entry name" value="60S ribosomal protein L28"/>
    <property type="match status" value="1"/>
</dbReference>
<feature type="non-terminal residue" evidence="7">
    <location>
        <position position="1"/>
    </location>
</feature>
<evidence type="ECO:0000313" key="8">
    <source>
        <dbReference type="Proteomes" id="UP001328107"/>
    </source>
</evidence>
<proteinExistence type="inferred from homology"/>
<dbReference type="InterPro" id="IPR029004">
    <property type="entry name" value="Ribosomal_eL28/Mak16"/>
</dbReference>
<dbReference type="InterPro" id="IPR002672">
    <property type="entry name" value="Ribosomal_eL28"/>
</dbReference>
<keyword evidence="3" id="KW-0687">Ribonucleoprotein</keyword>
<feature type="domain" description="Ribosomal eL28/Mak16" evidence="6">
    <location>
        <begin position="10"/>
        <end position="125"/>
    </location>
</feature>
<dbReference type="PANTHER" id="PTHR10544">
    <property type="entry name" value="60S RIBOSOMAL PROTEIN L28"/>
    <property type="match status" value="1"/>
</dbReference>
<keyword evidence="8" id="KW-1185">Reference proteome</keyword>
<comment type="similarity">
    <text evidence="1">Belongs to the eukaryotic ribosomal protein eL28 family.</text>
</comment>
<organism evidence="7 8">
    <name type="scientific">Pristionchus mayeri</name>
    <dbReference type="NCBI Taxonomy" id="1317129"/>
    <lineage>
        <taxon>Eukaryota</taxon>
        <taxon>Metazoa</taxon>
        <taxon>Ecdysozoa</taxon>
        <taxon>Nematoda</taxon>
        <taxon>Chromadorea</taxon>
        <taxon>Rhabditida</taxon>
        <taxon>Rhabditina</taxon>
        <taxon>Diplogasteromorpha</taxon>
        <taxon>Diplogasteroidea</taxon>
        <taxon>Neodiplogasteridae</taxon>
        <taxon>Pristionchus</taxon>
    </lineage>
</organism>
<dbReference type="GO" id="GO:0006412">
    <property type="term" value="P:translation"/>
    <property type="evidence" value="ECO:0007669"/>
    <property type="project" value="InterPro"/>
</dbReference>
<keyword evidence="2" id="KW-0689">Ribosomal protein</keyword>
<evidence type="ECO:0000256" key="1">
    <source>
        <dbReference type="ARBA" id="ARBA00007926"/>
    </source>
</evidence>
<comment type="caution">
    <text evidence="7">The sequence shown here is derived from an EMBL/GenBank/DDBJ whole genome shotgun (WGS) entry which is preliminary data.</text>
</comment>
<dbReference type="Pfam" id="PF01778">
    <property type="entry name" value="Ribosomal_L28e"/>
    <property type="match status" value="1"/>
</dbReference>
<name>A0AAN4Z0E6_9BILA</name>
<gene>
    <name evidence="7" type="ORF">PMAYCL1PPCAC_01224</name>
</gene>
<evidence type="ECO:0000256" key="5">
    <source>
        <dbReference type="ARBA" id="ARBA00035330"/>
    </source>
</evidence>
<evidence type="ECO:0000256" key="4">
    <source>
        <dbReference type="ARBA" id="ARBA00035223"/>
    </source>
</evidence>
<evidence type="ECO:0000313" key="7">
    <source>
        <dbReference type="EMBL" id="GMR31029.1"/>
    </source>
</evidence>
<dbReference type="GO" id="GO:0005840">
    <property type="term" value="C:ribosome"/>
    <property type="evidence" value="ECO:0007669"/>
    <property type="project" value="UniProtKB-KW"/>
</dbReference>
<dbReference type="AlphaFoldDB" id="A0AAN4Z0E6"/>
<sequence length="137" mass="14863">IAGKMSNDVAWQVIRNNSAFLRRQRGIQKAFSTEPLNLKAINSPSYNGLINKKAVGVTLAEDNKSVVVTAKKTGKENLPAQSLDKTTIKRGGARRVIKSVHGLVKGRNARFAKLAARRASQLLRSVKRSAKAAKKSA</sequence>